<proteinExistence type="predicted"/>
<organism evidence="2 3">
    <name type="scientific">Clostridioides difficile</name>
    <name type="common">Peptoclostridium difficile</name>
    <dbReference type="NCBI Taxonomy" id="1496"/>
    <lineage>
        <taxon>Bacteria</taxon>
        <taxon>Bacillati</taxon>
        <taxon>Bacillota</taxon>
        <taxon>Clostridia</taxon>
        <taxon>Peptostreptococcales</taxon>
        <taxon>Peptostreptococcaceae</taxon>
        <taxon>Clostridioides</taxon>
    </lineage>
</organism>
<feature type="transmembrane region" description="Helical" evidence="1">
    <location>
        <begin position="12"/>
        <end position="36"/>
    </location>
</feature>
<accession>A0AB74QCK6</accession>
<sequence length="37" mass="4210">MSIYDGKLNTITALIGTYFTWLFGAWEEVLAILLTLM</sequence>
<evidence type="ECO:0000313" key="3">
    <source>
        <dbReference type="Proteomes" id="UP000411588"/>
    </source>
</evidence>
<dbReference type="Proteomes" id="UP000411588">
    <property type="component" value="Unassembled WGS sequence"/>
</dbReference>
<gene>
    <name evidence="2" type="ORF">SAMEA1402399_02352</name>
</gene>
<dbReference type="AlphaFoldDB" id="A0AB74QCK6"/>
<name>A0AB74QCK6_CLODI</name>
<evidence type="ECO:0000313" key="2">
    <source>
        <dbReference type="EMBL" id="VFD32995.1"/>
    </source>
</evidence>
<evidence type="ECO:0000256" key="1">
    <source>
        <dbReference type="SAM" id="Phobius"/>
    </source>
</evidence>
<keyword evidence="1" id="KW-1133">Transmembrane helix</keyword>
<protein>
    <submittedName>
        <fullName evidence="2">Uncharacterized protein</fullName>
    </submittedName>
</protein>
<comment type="caution">
    <text evidence="2">The sequence shown here is derived from an EMBL/GenBank/DDBJ whole genome shotgun (WGS) entry which is preliminary data.</text>
</comment>
<keyword evidence="1" id="KW-0472">Membrane</keyword>
<keyword evidence="1" id="KW-0812">Transmembrane</keyword>
<dbReference type="EMBL" id="CAADAN010000008">
    <property type="protein sequence ID" value="VFD32995.1"/>
    <property type="molecule type" value="Genomic_DNA"/>
</dbReference>
<reference evidence="2 3" key="1">
    <citation type="submission" date="2019-02" db="EMBL/GenBank/DDBJ databases">
        <authorList>
            <consortium name="Pathogen Informatics"/>
        </authorList>
    </citation>
    <scope>NUCLEOTIDE SEQUENCE [LARGE SCALE GENOMIC DNA]</scope>
    <source>
        <strain evidence="3">clo34</strain>
    </source>
</reference>